<dbReference type="AlphaFoldDB" id="A0A1V8TVS8"/>
<name>A0A1V8TVS8_9PEZI</name>
<evidence type="ECO:0000313" key="1">
    <source>
        <dbReference type="EMBL" id="OQO15282.1"/>
    </source>
</evidence>
<organism evidence="1 2">
    <name type="scientific">Cryoendolithus antarcticus</name>
    <dbReference type="NCBI Taxonomy" id="1507870"/>
    <lineage>
        <taxon>Eukaryota</taxon>
        <taxon>Fungi</taxon>
        <taxon>Dikarya</taxon>
        <taxon>Ascomycota</taxon>
        <taxon>Pezizomycotina</taxon>
        <taxon>Dothideomycetes</taxon>
        <taxon>Dothideomycetidae</taxon>
        <taxon>Cladosporiales</taxon>
        <taxon>Cladosporiaceae</taxon>
        <taxon>Cryoendolithus</taxon>
    </lineage>
</organism>
<proteinExistence type="predicted"/>
<accession>A0A1V8TVS8</accession>
<dbReference type="OrthoDB" id="2951834at2759"/>
<sequence>MDGVEAPMATMSLTTTAPAASLLGLPTELRLKIYEHLLPTARTSKPLVWYSSTHRWVRAQPKGYSELAAIARVCRVFATKPGRLVFAKAALRFHYLETLYFQSRASRAIFSALMGNQPP</sequence>
<dbReference type="EMBL" id="NAJO01000001">
    <property type="protein sequence ID" value="OQO15282.1"/>
    <property type="molecule type" value="Genomic_DNA"/>
</dbReference>
<dbReference type="Proteomes" id="UP000192596">
    <property type="component" value="Unassembled WGS sequence"/>
</dbReference>
<keyword evidence="2" id="KW-1185">Reference proteome</keyword>
<evidence type="ECO:0000313" key="2">
    <source>
        <dbReference type="Proteomes" id="UP000192596"/>
    </source>
</evidence>
<comment type="caution">
    <text evidence="1">The sequence shown here is derived from an EMBL/GenBank/DDBJ whole genome shotgun (WGS) entry which is preliminary data.</text>
</comment>
<protein>
    <submittedName>
        <fullName evidence="1">Uncharacterized protein</fullName>
    </submittedName>
</protein>
<dbReference type="InParanoid" id="A0A1V8TVS8"/>
<reference evidence="2" key="1">
    <citation type="submission" date="2017-03" db="EMBL/GenBank/DDBJ databases">
        <title>Genomes of endolithic fungi from Antarctica.</title>
        <authorList>
            <person name="Coleine C."/>
            <person name="Masonjones S."/>
            <person name="Stajich J.E."/>
        </authorList>
    </citation>
    <scope>NUCLEOTIDE SEQUENCE [LARGE SCALE GENOMIC DNA]</scope>
    <source>
        <strain evidence="2">CCFEE 5527</strain>
    </source>
</reference>
<gene>
    <name evidence="1" type="ORF">B0A48_00665</name>
</gene>